<protein>
    <recommendedName>
        <fullName evidence="4">Glycosyl hydrolase family 98 putative carbohydrate-binding module domain-containing protein</fullName>
    </recommendedName>
</protein>
<proteinExistence type="predicted"/>
<dbReference type="EMBL" id="JADNYM010000029">
    <property type="protein sequence ID" value="MBG0741353.1"/>
    <property type="molecule type" value="Genomic_DNA"/>
</dbReference>
<keyword evidence="3" id="KW-1185">Reference proteome</keyword>
<gene>
    <name evidence="2" type="ORF">IV500_18475</name>
</gene>
<dbReference type="AlphaFoldDB" id="A0A931CWS2"/>
<evidence type="ECO:0000256" key="1">
    <source>
        <dbReference type="SAM" id="MobiDB-lite"/>
    </source>
</evidence>
<reference evidence="2 3" key="1">
    <citation type="submission" date="2020-11" db="EMBL/GenBank/DDBJ databases">
        <title>Arthrobacter antarcticus sp. nov., isolated from Antarctic Soil.</title>
        <authorList>
            <person name="Li J."/>
        </authorList>
    </citation>
    <scope>NUCLEOTIDE SEQUENCE [LARGE SCALE GENOMIC DNA]</scope>
    <source>
        <strain evidence="2 3">Z1-20</strain>
    </source>
</reference>
<feature type="region of interest" description="Disordered" evidence="1">
    <location>
        <begin position="1"/>
        <end position="37"/>
    </location>
</feature>
<dbReference type="RefSeq" id="WP_196398288.1">
    <property type="nucleotide sequence ID" value="NZ_JADNYM010000029.1"/>
</dbReference>
<evidence type="ECO:0008006" key="4">
    <source>
        <dbReference type="Google" id="ProtNLM"/>
    </source>
</evidence>
<evidence type="ECO:0000313" key="3">
    <source>
        <dbReference type="Proteomes" id="UP000655366"/>
    </source>
</evidence>
<feature type="compositionally biased region" description="Low complexity" evidence="1">
    <location>
        <begin position="13"/>
        <end position="30"/>
    </location>
</feature>
<evidence type="ECO:0000313" key="2">
    <source>
        <dbReference type="EMBL" id="MBG0741353.1"/>
    </source>
</evidence>
<accession>A0A931CWS2</accession>
<sequence length="177" mass="18975">MTSVPTPTKDPFSTPAETPTPSKPSTTTGPGVIASPTENGGVITVSLADFFRPSSNWLEGRYDVADQQNISGIKSVVNQCYSSSPVQLELRLANHFKKLSFSVGQANDSDKSDQVLVVRTTGNNKQIEVHPVAFNSHQEFEVPVTDVNAATIEMYLDGAVSKCGGSVDAVLYDIKLQ</sequence>
<organism evidence="2 3">
    <name type="scientific">Arthrobacter terrae</name>
    <dbReference type="NCBI Taxonomy" id="2935737"/>
    <lineage>
        <taxon>Bacteria</taxon>
        <taxon>Bacillati</taxon>
        <taxon>Actinomycetota</taxon>
        <taxon>Actinomycetes</taxon>
        <taxon>Micrococcales</taxon>
        <taxon>Micrococcaceae</taxon>
        <taxon>Arthrobacter</taxon>
    </lineage>
</organism>
<dbReference type="Proteomes" id="UP000655366">
    <property type="component" value="Unassembled WGS sequence"/>
</dbReference>
<comment type="caution">
    <text evidence="2">The sequence shown here is derived from an EMBL/GenBank/DDBJ whole genome shotgun (WGS) entry which is preliminary data.</text>
</comment>
<name>A0A931CWS2_9MICC</name>